<feature type="topological domain" description="Periplasmic" evidence="14">
    <location>
        <begin position="32"/>
        <end position="49"/>
    </location>
</feature>
<evidence type="ECO:0000256" key="7">
    <source>
        <dbReference type="ARBA" id="ARBA00022982"/>
    </source>
</evidence>
<feature type="transmembrane region" description="Helical" evidence="15">
    <location>
        <begin position="45"/>
        <end position="63"/>
    </location>
</feature>
<keyword evidence="11 14" id="KW-1015">Disulfide bond</keyword>
<dbReference type="Pfam" id="PF02600">
    <property type="entry name" value="DsbB"/>
    <property type="match status" value="1"/>
</dbReference>
<keyword evidence="9 14" id="KW-0560">Oxidoreductase</keyword>
<evidence type="ECO:0000256" key="3">
    <source>
        <dbReference type="ARBA" id="ARBA00022448"/>
    </source>
</evidence>
<keyword evidence="3 14" id="KW-0813">Transport</keyword>
<evidence type="ECO:0000256" key="14">
    <source>
        <dbReference type="HAMAP-Rule" id="MF_00286"/>
    </source>
</evidence>
<dbReference type="PANTHER" id="PTHR36570:SF3">
    <property type="entry name" value="DISULFIDE BOND FORMATION PROTEIN B"/>
    <property type="match status" value="1"/>
</dbReference>
<dbReference type="Proteomes" id="UP000434580">
    <property type="component" value="Unassembled WGS sequence"/>
</dbReference>
<evidence type="ECO:0000256" key="6">
    <source>
        <dbReference type="ARBA" id="ARBA00022692"/>
    </source>
</evidence>
<keyword evidence="13 14" id="KW-0676">Redox-active center</keyword>
<evidence type="ECO:0000313" key="17">
    <source>
        <dbReference type="Proteomes" id="UP000434580"/>
    </source>
</evidence>
<dbReference type="AlphaFoldDB" id="A0A5S9MYH3"/>
<protein>
    <recommendedName>
        <fullName evidence="14">Disulfide bond formation protein B</fullName>
    </recommendedName>
    <alternativeName>
        <fullName evidence="14">Disulfide oxidoreductase</fullName>
    </alternativeName>
</protein>
<evidence type="ECO:0000256" key="15">
    <source>
        <dbReference type="SAM" id="Phobius"/>
    </source>
</evidence>
<dbReference type="SUPFAM" id="SSF158442">
    <property type="entry name" value="DsbB-like"/>
    <property type="match status" value="1"/>
</dbReference>
<evidence type="ECO:0000256" key="11">
    <source>
        <dbReference type="ARBA" id="ARBA00023157"/>
    </source>
</evidence>
<evidence type="ECO:0000256" key="12">
    <source>
        <dbReference type="ARBA" id="ARBA00023186"/>
    </source>
</evidence>
<dbReference type="HAMAP" id="MF_00286">
    <property type="entry name" value="DsbB"/>
    <property type="match status" value="1"/>
</dbReference>
<feature type="transmembrane region" description="Helical" evidence="15">
    <location>
        <begin position="145"/>
        <end position="165"/>
    </location>
</feature>
<reference evidence="16 17" key="1">
    <citation type="submission" date="2019-11" db="EMBL/GenBank/DDBJ databases">
        <authorList>
            <person name="Holert J."/>
        </authorList>
    </citation>
    <scope>NUCLEOTIDE SEQUENCE [LARGE SCALE GENOMIC DNA]</scope>
    <source>
        <strain evidence="16">BC5_2</strain>
    </source>
</reference>
<feature type="disulfide bond" description="Redox-active" evidence="14">
    <location>
        <begin position="41"/>
        <end position="44"/>
    </location>
</feature>
<evidence type="ECO:0000256" key="9">
    <source>
        <dbReference type="ARBA" id="ARBA00023002"/>
    </source>
</evidence>
<feature type="transmembrane region" description="Helical" evidence="15">
    <location>
        <begin position="12"/>
        <end position="33"/>
    </location>
</feature>
<name>A0A5S9MYH3_9GAMM</name>
<comment type="subcellular location">
    <subcellularLocation>
        <location evidence="1">Cell inner membrane</location>
        <topology evidence="1">Multi-pass membrane protein</topology>
    </subcellularLocation>
    <subcellularLocation>
        <location evidence="14">Cell membrane</location>
        <topology evidence="14">Multi-pass membrane protein</topology>
    </subcellularLocation>
</comment>
<keyword evidence="12 14" id="KW-0143">Chaperone</keyword>
<feature type="transmembrane region" description="Helical" evidence="15">
    <location>
        <begin position="75"/>
        <end position="94"/>
    </location>
</feature>
<gene>
    <name evidence="14 16" type="primary">dsbB</name>
    <name evidence="16" type="ORF">DPBNPPHM_00483</name>
</gene>
<evidence type="ECO:0000256" key="4">
    <source>
        <dbReference type="ARBA" id="ARBA00022475"/>
    </source>
</evidence>
<dbReference type="InterPro" id="IPR022920">
    <property type="entry name" value="Disulphide_bond_form_DsbB"/>
</dbReference>
<dbReference type="InterPro" id="IPR023380">
    <property type="entry name" value="DsbB-like_sf"/>
</dbReference>
<keyword evidence="10 14" id="KW-0472">Membrane</keyword>
<proteinExistence type="inferred from homology"/>
<dbReference type="InterPro" id="IPR003752">
    <property type="entry name" value="DiS_bond_form_DsbB/BdbC"/>
</dbReference>
<dbReference type="InterPro" id="IPR050183">
    <property type="entry name" value="DsbB"/>
</dbReference>
<accession>A0A5S9MYH3</accession>
<evidence type="ECO:0000256" key="1">
    <source>
        <dbReference type="ARBA" id="ARBA00004429"/>
    </source>
</evidence>
<feature type="topological domain" description="Cytoplasmic" evidence="14">
    <location>
        <begin position="1"/>
        <end position="14"/>
    </location>
</feature>
<evidence type="ECO:0000256" key="13">
    <source>
        <dbReference type="ARBA" id="ARBA00023284"/>
    </source>
</evidence>
<evidence type="ECO:0000256" key="2">
    <source>
        <dbReference type="ARBA" id="ARBA00008823"/>
    </source>
</evidence>
<dbReference type="EMBL" id="CACSII010000001">
    <property type="protein sequence ID" value="CAA0082625.1"/>
    <property type="molecule type" value="Genomic_DNA"/>
</dbReference>
<feature type="topological domain" description="Cytoplasmic" evidence="14">
    <location>
        <position position="167"/>
    </location>
</feature>
<comment type="caution">
    <text evidence="14">Lacks conserved residue(s) required for the propagation of feature annotation.</text>
</comment>
<evidence type="ECO:0000256" key="5">
    <source>
        <dbReference type="ARBA" id="ARBA00022519"/>
    </source>
</evidence>
<keyword evidence="8 14" id="KW-1133">Transmembrane helix</keyword>
<evidence type="ECO:0000256" key="8">
    <source>
        <dbReference type="ARBA" id="ARBA00022989"/>
    </source>
</evidence>
<keyword evidence="6 14" id="KW-0812">Transmembrane</keyword>
<dbReference type="PANTHER" id="PTHR36570">
    <property type="entry name" value="DISULFIDE BOND FORMATION PROTEIN B"/>
    <property type="match status" value="1"/>
</dbReference>
<evidence type="ECO:0000256" key="10">
    <source>
        <dbReference type="ARBA" id="ARBA00023136"/>
    </source>
</evidence>
<dbReference type="Gene3D" id="1.20.1550.10">
    <property type="entry name" value="DsbB-like"/>
    <property type="match status" value="1"/>
</dbReference>
<dbReference type="GO" id="GO:0006457">
    <property type="term" value="P:protein folding"/>
    <property type="evidence" value="ECO:0007669"/>
    <property type="project" value="InterPro"/>
</dbReference>
<comment type="similarity">
    <text evidence="2 14">Belongs to the DsbB family.</text>
</comment>
<dbReference type="GO" id="GO:0015035">
    <property type="term" value="F:protein-disulfide reductase activity"/>
    <property type="evidence" value="ECO:0007669"/>
    <property type="project" value="UniProtKB-UniRule"/>
</dbReference>
<keyword evidence="4 14" id="KW-1003">Cell membrane</keyword>
<evidence type="ECO:0000313" key="16">
    <source>
        <dbReference type="EMBL" id="CAA0082625.1"/>
    </source>
</evidence>
<dbReference type="GO" id="GO:0005886">
    <property type="term" value="C:plasma membrane"/>
    <property type="evidence" value="ECO:0007669"/>
    <property type="project" value="UniProtKB-SubCell"/>
</dbReference>
<dbReference type="GO" id="GO:0009055">
    <property type="term" value="F:electron transfer activity"/>
    <property type="evidence" value="ECO:0007669"/>
    <property type="project" value="UniProtKB-UniRule"/>
</dbReference>
<keyword evidence="5" id="KW-0997">Cell inner membrane</keyword>
<keyword evidence="7 14" id="KW-0249">Electron transport</keyword>
<organism evidence="16 17">
    <name type="scientific">BD1-7 clade bacterium</name>
    <dbReference type="NCBI Taxonomy" id="2029982"/>
    <lineage>
        <taxon>Bacteria</taxon>
        <taxon>Pseudomonadati</taxon>
        <taxon>Pseudomonadota</taxon>
        <taxon>Gammaproteobacteria</taxon>
        <taxon>Cellvibrionales</taxon>
        <taxon>Spongiibacteraceae</taxon>
        <taxon>BD1-7 clade</taxon>
    </lineage>
</organism>
<sequence>MTLSDHPVLKPLHINLAMFLTVAGMLGFGYYLQFVKDLEPCPLCMTQRFAFMGVGALAFIGLFNSNSAPYRRATSGLGAIAALIGLAVACRQIWLQNLPEDQVPACGPGFGYIVDTFPLLEAIEIMFKGNGNCAEVSWTFIGLSIPYWAAFAFVGYAALNFFQLLRK</sequence>
<comment type="function">
    <text evidence="14">Required for disulfide bond formation in some periplasmic proteins. Acts by oxidizing the DsbA protein.</text>
</comment>